<protein>
    <submittedName>
        <fullName evidence="3">DUF1266 domain-containing protein</fullName>
    </submittedName>
</protein>
<evidence type="ECO:0000313" key="3">
    <source>
        <dbReference type="EMBL" id="TWV90906.1"/>
    </source>
</evidence>
<gene>
    <name evidence="3" type="ORF">FEF09_29225</name>
</gene>
<evidence type="ECO:0000256" key="1">
    <source>
        <dbReference type="SAM" id="Phobius"/>
    </source>
</evidence>
<dbReference type="OrthoDB" id="648917at2"/>
<keyword evidence="4" id="KW-1185">Reference proteome</keyword>
<dbReference type="AlphaFoldDB" id="A0A5C6LI50"/>
<proteinExistence type="predicted"/>
<sequence>MKTFIIIGVLAAVYIVFVIIKLMKLNSRAKEIAAKAMKEREQQREKVVEDEPLVSEDGVLSLHDRQYIACGANLIYLRGERLDTLETDTEQDEIRHMLRRDWHINTRDKLLSTIDGLATKGHRIYFKPIWQILTTLPVRERAEALDKLQQDFAAKGDDAPIEQYAANISECYKHLREVSDCFEGKKCKLDALTWDLGRAINLCRWGYDAGFLSREESMRYIRKFGKELLHNYTSWANLGENYLIGFAMWTGDIEQLDELHGGHCDLLSEDSSPWVLLESK</sequence>
<keyword evidence="1" id="KW-0812">Transmembrane</keyword>
<organism evidence="3 4">
    <name type="scientific">Chitinophaga pinensis</name>
    <dbReference type="NCBI Taxonomy" id="79329"/>
    <lineage>
        <taxon>Bacteria</taxon>
        <taxon>Pseudomonadati</taxon>
        <taxon>Bacteroidota</taxon>
        <taxon>Chitinophagia</taxon>
        <taxon>Chitinophagales</taxon>
        <taxon>Chitinophagaceae</taxon>
        <taxon>Chitinophaga</taxon>
    </lineage>
</organism>
<dbReference type="Pfam" id="PF06889">
    <property type="entry name" value="DUF1266"/>
    <property type="match status" value="1"/>
</dbReference>
<accession>A0A5C6LI50</accession>
<dbReference type="InterPro" id="IPR009677">
    <property type="entry name" value="DUF1266"/>
</dbReference>
<keyword evidence="1" id="KW-1133">Transmembrane helix</keyword>
<dbReference type="EMBL" id="VOHS01000079">
    <property type="protein sequence ID" value="TWV90906.1"/>
    <property type="molecule type" value="Genomic_DNA"/>
</dbReference>
<comment type="caution">
    <text evidence="3">The sequence shown here is derived from an EMBL/GenBank/DDBJ whole genome shotgun (WGS) entry which is preliminary data.</text>
</comment>
<feature type="domain" description="DUF1266" evidence="2">
    <location>
        <begin position="97"/>
        <end position="276"/>
    </location>
</feature>
<reference evidence="3 4" key="1">
    <citation type="submission" date="2019-08" db="EMBL/GenBank/DDBJ databases">
        <title>Whole genome sequencing of chitin degrading bacteria Chitinophaga pinensis YS16.</title>
        <authorList>
            <person name="Singh R.P."/>
            <person name="Manchanda G."/>
            <person name="Maurya I.K."/>
            <person name="Joshi N.K."/>
            <person name="Srivastava A.K."/>
        </authorList>
    </citation>
    <scope>NUCLEOTIDE SEQUENCE [LARGE SCALE GENOMIC DNA]</scope>
    <source>
        <strain evidence="3 4">YS-16</strain>
    </source>
</reference>
<evidence type="ECO:0000313" key="4">
    <source>
        <dbReference type="Proteomes" id="UP000318815"/>
    </source>
</evidence>
<dbReference type="RefSeq" id="WP_146308354.1">
    <property type="nucleotide sequence ID" value="NZ_VOHS01000079.1"/>
</dbReference>
<dbReference type="Proteomes" id="UP000318815">
    <property type="component" value="Unassembled WGS sequence"/>
</dbReference>
<keyword evidence="1" id="KW-0472">Membrane</keyword>
<feature type="transmembrane region" description="Helical" evidence="1">
    <location>
        <begin position="6"/>
        <end position="23"/>
    </location>
</feature>
<evidence type="ECO:0000259" key="2">
    <source>
        <dbReference type="Pfam" id="PF06889"/>
    </source>
</evidence>
<name>A0A5C6LI50_9BACT</name>